<evidence type="ECO:0000313" key="2">
    <source>
        <dbReference type="EMBL" id="MBC5765987.1"/>
    </source>
</evidence>
<organism evidence="2 3">
    <name type="scientific">Ramlibacter albus</name>
    <dbReference type="NCBI Taxonomy" id="2079448"/>
    <lineage>
        <taxon>Bacteria</taxon>
        <taxon>Pseudomonadati</taxon>
        <taxon>Pseudomonadota</taxon>
        <taxon>Betaproteobacteria</taxon>
        <taxon>Burkholderiales</taxon>
        <taxon>Comamonadaceae</taxon>
        <taxon>Ramlibacter</taxon>
    </lineage>
</organism>
<name>A0A923M823_9BURK</name>
<protein>
    <submittedName>
        <fullName evidence="2">ABC transporter substrate-binding protein</fullName>
    </submittedName>
</protein>
<keyword evidence="3" id="KW-1185">Reference proteome</keyword>
<dbReference type="CDD" id="cd06325">
    <property type="entry name" value="PBP1_ABC_unchar_transporter"/>
    <property type="match status" value="1"/>
</dbReference>
<dbReference type="PANTHER" id="PTHR35271">
    <property type="entry name" value="ABC TRANSPORTER, SUBSTRATE-BINDING LIPOPROTEIN-RELATED"/>
    <property type="match status" value="1"/>
</dbReference>
<comment type="caution">
    <text evidence="2">The sequence shown here is derived from an EMBL/GenBank/DDBJ whole genome shotgun (WGS) entry which is preliminary data.</text>
</comment>
<dbReference type="PANTHER" id="PTHR35271:SF1">
    <property type="entry name" value="ABC TRANSPORTER, SUBSTRATE-BINDING LIPOPROTEIN"/>
    <property type="match status" value="1"/>
</dbReference>
<dbReference type="Pfam" id="PF04392">
    <property type="entry name" value="ABC_sub_bind"/>
    <property type="match status" value="1"/>
</dbReference>
<dbReference type="Proteomes" id="UP000596827">
    <property type="component" value="Unassembled WGS sequence"/>
</dbReference>
<dbReference type="InterPro" id="IPR007487">
    <property type="entry name" value="ABC_transpt-TYRBP-like"/>
</dbReference>
<feature type="signal peptide" evidence="1">
    <location>
        <begin position="1"/>
        <end position="19"/>
    </location>
</feature>
<gene>
    <name evidence="2" type="ORF">H8R02_16085</name>
</gene>
<dbReference type="Gene3D" id="3.40.50.2300">
    <property type="match status" value="2"/>
</dbReference>
<dbReference type="EMBL" id="JACORU010000005">
    <property type="protein sequence ID" value="MBC5765987.1"/>
    <property type="molecule type" value="Genomic_DNA"/>
</dbReference>
<evidence type="ECO:0000313" key="3">
    <source>
        <dbReference type="Proteomes" id="UP000596827"/>
    </source>
</evidence>
<feature type="chain" id="PRO_5037364334" evidence="1">
    <location>
        <begin position="20"/>
        <end position="320"/>
    </location>
</feature>
<reference evidence="2" key="1">
    <citation type="submission" date="2020-08" db="EMBL/GenBank/DDBJ databases">
        <title>Ramlibacter sp. GTP1 16S ribosomal RNA gene genome sequencing and assembly.</title>
        <authorList>
            <person name="Kang M."/>
        </authorList>
    </citation>
    <scope>NUCLEOTIDE SEQUENCE</scope>
    <source>
        <strain evidence="2">GTP1</strain>
    </source>
</reference>
<evidence type="ECO:0000256" key="1">
    <source>
        <dbReference type="SAM" id="SignalP"/>
    </source>
</evidence>
<keyword evidence="1" id="KW-0732">Signal</keyword>
<dbReference type="RefSeq" id="WP_187082450.1">
    <property type="nucleotide sequence ID" value="NZ_JACORU010000005.1"/>
</dbReference>
<accession>A0A923M823</accession>
<sequence length="320" mass="34858">MKRRAALLAAAACAIAARAQRPPVKIAWLSPNERETRLGTYDAFIEGMTELGYVQGRDYVMDSRWAAGSRELLTKHAQEAAQGKPDIFVTQTVAAFEVTRLGLPQPIVFGFSGDPVIAKLAESIARPGRNATGISMLALDLVGKRMELLKELSPRMKRVAVVANPAHPGVEAEREMSLAAASRLGLAVEYLNVRNAQELPPALDAAQKANCESLVLFPDNGTIRYSDAIAKFSRAARMPTISGWSEFAERGNLLSYGPELRAAYRRLASHVDKILKGRPPGEIPVELPSRVELVVNMAAARELRITVPQTILARADRVID</sequence>
<dbReference type="AlphaFoldDB" id="A0A923M823"/>
<proteinExistence type="predicted"/>